<dbReference type="Proteomes" id="UP000321907">
    <property type="component" value="Unassembled WGS sequence"/>
</dbReference>
<sequence>MVASATPSDFWRPLYHLASPLMTEATIYDQAGAAAGAGRVEGQDSLNEGYGLRRERFGALPAVARRPATV</sequence>
<protein>
    <submittedName>
        <fullName evidence="1">Uncharacterized protein</fullName>
    </submittedName>
</protein>
<comment type="caution">
    <text evidence="1">The sequence shown here is derived from an EMBL/GenBank/DDBJ whole genome shotgun (WGS) entry which is preliminary data.</text>
</comment>
<dbReference type="EMBL" id="VOXD01000008">
    <property type="protein sequence ID" value="TXF90282.1"/>
    <property type="molecule type" value="Genomic_DNA"/>
</dbReference>
<gene>
    <name evidence="1" type="ORF">FUA23_07115</name>
</gene>
<evidence type="ECO:0000313" key="2">
    <source>
        <dbReference type="Proteomes" id="UP000321907"/>
    </source>
</evidence>
<dbReference type="RefSeq" id="WP_147930039.1">
    <property type="nucleotide sequence ID" value="NZ_VOXD01000008.1"/>
</dbReference>
<name>A0A5C7FVE4_9BACT</name>
<keyword evidence="2" id="KW-1185">Reference proteome</keyword>
<reference evidence="1 2" key="1">
    <citation type="submission" date="2019-08" db="EMBL/GenBank/DDBJ databases">
        <title>Lewinella sp. strain SSH13 Genome sequencing and assembly.</title>
        <authorList>
            <person name="Kim I."/>
        </authorList>
    </citation>
    <scope>NUCLEOTIDE SEQUENCE [LARGE SCALE GENOMIC DNA]</scope>
    <source>
        <strain evidence="1 2">SSH13</strain>
    </source>
</reference>
<accession>A0A5C7FVE4</accession>
<organism evidence="1 2">
    <name type="scientific">Neolewinella aurantiaca</name>
    <dbReference type="NCBI Taxonomy" id="2602767"/>
    <lineage>
        <taxon>Bacteria</taxon>
        <taxon>Pseudomonadati</taxon>
        <taxon>Bacteroidota</taxon>
        <taxon>Saprospiria</taxon>
        <taxon>Saprospirales</taxon>
        <taxon>Lewinellaceae</taxon>
        <taxon>Neolewinella</taxon>
    </lineage>
</organism>
<proteinExistence type="predicted"/>
<evidence type="ECO:0000313" key="1">
    <source>
        <dbReference type="EMBL" id="TXF90282.1"/>
    </source>
</evidence>
<dbReference type="AlphaFoldDB" id="A0A5C7FVE4"/>